<dbReference type="Pfam" id="PF13641">
    <property type="entry name" value="Glyco_tranf_2_3"/>
    <property type="match status" value="1"/>
</dbReference>
<evidence type="ECO:0000313" key="2">
    <source>
        <dbReference type="Proteomes" id="UP000219336"/>
    </source>
</evidence>
<accession>A0A240ENE6</accession>
<name>A0A240ENE6_9VIBR</name>
<dbReference type="AlphaFoldDB" id="A0A240ENE6"/>
<dbReference type="OrthoDB" id="5291101at2"/>
<sequence length="248" mass="29214">MTLFISVVNHNHDNMIINNSTLQSLASEYTVIIKSNTKPSKELTGYCKSFGILLIEGVVRKGFGENNNEVFDYVVRNFGLQSTDYFLVLNPDIEITLSTVKNLMFKVIKDNTLISTINLYKDRNFKQHDYSIRYFPSLLNPLKSLLKIKRSDFYDKSQVFSPTIVDWAAGSFLLFRNDLYKNLNGFDEKYFMYFEDVDICRRAKELNINVVYYPQFKAVHFAQHSNKSLFSKEQFYYIRSTYRYFFSN</sequence>
<reference evidence="2" key="1">
    <citation type="submission" date="2016-06" db="EMBL/GenBank/DDBJ databases">
        <authorList>
            <person name="Rodrigo-Torres L."/>
            <person name="Arahal R.D."/>
            <person name="Lucena T."/>
        </authorList>
    </citation>
    <scope>NUCLEOTIDE SEQUENCE [LARGE SCALE GENOMIC DNA]</scope>
    <source>
        <strain evidence="2">CECT8203</strain>
    </source>
</reference>
<dbReference type="SUPFAM" id="SSF53448">
    <property type="entry name" value="Nucleotide-diphospho-sugar transferases"/>
    <property type="match status" value="1"/>
</dbReference>
<dbReference type="GO" id="GO:0016757">
    <property type="term" value="F:glycosyltransferase activity"/>
    <property type="evidence" value="ECO:0007669"/>
    <property type="project" value="UniProtKB-KW"/>
</dbReference>
<dbReference type="PANTHER" id="PTHR43179:SF7">
    <property type="entry name" value="RHAMNOSYLTRANSFERASE WBBL"/>
    <property type="match status" value="1"/>
</dbReference>
<dbReference type="EC" id="2.4.1.-" evidence="1"/>
<evidence type="ECO:0000313" key="1">
    <source>
        <dbReference type="EMBL" id="SNX49773.1"/>
    </source>
</evidence>
<gene>
    <name evidence="1" type="primary">wbbL</name>
    <name evidence="1" type="ORF">VTH8203_03421</name>
</gene>
<keyword evidence="1" id="KW-0328">Glycosyltransferase</keyword>
<keyword evidence="1" id="KW-0808">Transferase</keyword>
<proteinExistence type="predicted"/>
<dbReference type="PANTHER" id="PTHR43179">
    <property type="entry name" value="RHAMNOSYLTRANSFERASE WBBL"/>
    <property type="match status" value="1"/>
</dbReference>
<organism evidence="1 2">
    <name type="scientific">Vibrio thalassae</name>
    <dbReference type="NCBI Taxonomy" id="1243014"/>
    <lineage>
        <taxon>Bacteria</taxon>
        <taxon>Pseudomonadati</taxon>
        <taxon>Pseudomonadota</taxon>
        <taxon>Gammaproteobacteria</taxon>
        <taxon>Vibrionales</taxon>
        <taxon>Vibrionaceae</taxon>
        <taxon>Vibrio</taxon>
    </lineage>
</organism>
<dbReference type="Gene3D" id="3.90.550.10">
    <property type="entry name" value="Spore Coat Polysaccharide Biosynthesis Protein SpsA, Chain A"/>
    <property type="match status" value="1"/>
</dbReference>
<protein>
    <submittedName>
        <fullName evidence="1">Rhamnosyltransferase WbbL</fullName>
        <ecNumber evidence="1">2.4.1.-</ecNumber>
    </submittedName>
</protein>
<dbReference type="EMBL" id="OANU01000073">
    <property type="protein sequence ID" value="SNX49773.1"/>
    <property type="molecule type" value="Genomic_DNA"/>
</dbReference>
<keyword evidence="2" id="KW-1185">Reference proteome</keyword>
<dbReference type="Proteomes" id="UP000219336">
    <property type="component" value="Unassembled WGS sequence"/>
</dbReference>
<dbReference type="RefSeq" id="WP_096994777.1">
    <property type="nucleotide sequence ID" value="NZ_JBHSII010000001.1"/>
</dbReference>
<dbReference type="InterPro" id="IPR029044">
    <property type="entry name" value="Nucleotide-diphossugar_trans"/>
</dbReference>